<proteinExistence type="predicted"/>
<gene>
    <name evidence="2" type="ORF">A5886_000692</name>
</gene>
<comment type="caution">
    <text evidence="2">The sequence shown here is derived from an EMBL/GenBank/DDBJ whole genome shotgun (WGS) entry which is preliminary data.</text>
</comment>
<evidence type="ECO:0000313" key="3">
    <source>
        <dbReference type="Proteomes" id="UP000195043"/>
    </source>
</evidence>
<name>A0A242A3J7_9ENTE</name>
<sequence length="47" mass="5610">MKTKTKEKVYAERQHDYKKKKEEIFKKALDSVPTTDEKKQKAPKKEA</sequence>
<accession>A0A242A3J7</accession>
<feature type="region of interest" description="Disordered" evidence="1">
    <location>
        <begin position="28"/>
        <end position="47"/>
    </location>
</feature>
<dbReference type="AlphaFoldDB" id="A0A242A3J7"/>
<evidence type="ECO:0000313" key="2">
    <source>
        <dbReference type="EMBL" id="OTN75617.1"/>
    </source>
</evidence>
<reference evidence="2 3" key="1">
    <citation type="submission" date="2017-05" db="EMBL/GenBank/DDBJ databases">
        <title>The Genome Sequence of Enterococcus sp. 8G7_MSG3316.</title>
        <authorList>
            <consortium name="The Broad Institute Genomics Platform"/>
            <consortium name="The Broad Institute Genomic Center for Infectious Diseases"/>
            <person name="Earl A."/>
            <person name="Manson A."/>
            <person name="Schwartman J."/>
            <person name="Gilmore M."/>
            <person name="Abouelleil A."/>
            <person name="Cao P."/>
            <person name="Chapman S."/>
            <person name="Cusick C."/>
            <person name="Shea T."/>
            <person name="Young S."/>
            <person name="Neafsey D."/>
            <person name="Nusbaum C."/>
            <person name="Birren B."/>
        </authorList>
    </citation>
    <scope>NUCLEOTIDE SEQUENCE [LARGE SCALE GENOMIC DNA]</scope>
    <source>
        <strain evidence="2 3">8G7_MSG3316</strain>
    </source>
</reference>
<dbReference type="Proteomes" id="UP000195043">
    <property type="component" value="Unassembled WGS sequence"/>
</dbReference>
<organism evidence="2 3">
    <name type="scientific">Candidatus Enterococcus testudinis</name>
    <dbReference type="NCBI Taxonomy" id="1834191"/>
    <lineage>
        <taxon>Bacteria</taxon>
        <taxon>Bacillati</taxon>
        <taxon>Bacillota</taxon>
        <taxon>Bacilli</taxon>
        <taxon>Lactobacillales</taxon>
        <taxon>Enterococcaceae</taxon>
        <taxon>Enterococcus</taxon>
    </lineage>
</organism>
<dbReference type="EMBL" id="NGKU01000001">
    <property type="protein sequence ID" value="OTN75617.1"/>
    <property type="molecule type" value="Genomic_DNA"/>
</dbReference>
<keyword evidence="3" id="KW-1185">Reference proteome</keyword>
<protein>
    <submittedName>
        <fullName evidence="2">Uncharacterized protein</fullName>
    </submittedName>
</protein>
<evidence type="ECO:0000256" key="1">
    <source>
        <dbReference type="SAM" id="MobiDB-lite"/>
    </source>
</evidence>
<dbReference type="RefSeq" id="WP_179189960.1">
    <property type="nucleotide sequence ID" value="NZ_NGKU01000001.1"/>
</dbReference>